<evidence type="ECO:0000256" key="1">
    <source>
        <dbReference type="ARBA" id="ARBA00022729"/>
    </source>
</evidence>
<comment type="caution">
    <text evidence="7">The sequence shown here is derived from an EMBL/GenBank/DDBJ whole genome shotgun (WGS) entry which is preliminary data.</text>
</comment>
<dbReference type="Gene3D" id="2.130.10.10">
    <property type="entry name" value="YVTN repeat-like/Quinoprotein amine dehydrogenase"/>
    <property type="match status" value="2"/>
</dbReference>
<evidence type="ECO:0000256" key="3">
    <source>
        <dbReference type="ARBA" id="ARBA00023277"/>
    </source>
</evidence>
<organism evidence="7 8">
    <name type="scientific">Rhodanobacter humi</name>
    <dbReference type="NCBI Taxonomy" id="1888173"/>
    <lineage>
        <taxon>Bacteria</taxon>
        <taxon>Pseudomonadati</taxon>
        <taxon>Pseudomonadota</taxon>
        <taxon>Gammaproteobacteria</taxon>
        <taxon>Lysobacterales</taxon>
        <taxon>Rhodanobacteraceae</taxon>
        <taxon>Rhodanobacter</taxon>
    </lineage>
</organism>
<keyword evidence="2" id="KW-0378">Hydrolase</keyword>
<dbReference type="SUPFAM" id="SSF110296">
    <property type="entry name" value="Oligoxyloglucan reducing end-specific cellobiohydrolase"/>
    <property type="match status" value="2"/>
</dbReference>
<proteinExistence type="inferred from homology"/>
<evidence type="ECO:0000313" key="8">
    <source>
        <dbReference type="Proteomes" id="UP001562159"/>
    </source>
</evidence>
<keyword evidence="3" id="KW-0119">Carbohydrate metabolism</keyword>
<evidence type="ECO:0000256" key="5">
    <source>
        <dbReference type="ARBA" id="ARBA00023326"/>
    </source>
</evidence>
<dbReference type="InterPro" id="IPR015943">
    <property type="entry name" value="WD40/YVTN_repeat-like_dom_sf"/>
</dbReference>
<protein>
    <submittedName>
        <fullName evidence="7">Cellulase</fullName>
    </submittedName>
</protein>
<keyword evidence="8" id="KW-1185">Reference proteome</keyword>
<dbReference type="EMBL" id="JBGBPY010000001">
    <property type="protein sequence ID" value="MEY2181594.1"/>
    <property type="molecule type" value="Genomic_DNA"/>
</dbReference>
<dbReference type="InterPro" id="IPR052025">
    <property type="entry name" value="Xyloglucanase_GH74"/>
</dbReference>
<sequence length="778" mass="84895">MSRVRALIDVSALALPQATPPRVCCRLPMVDDTMSLLKPTKVMFRVVHCLFLLCLSALLPVAAQEVSYAWHNVRIGGGGYVSGLVFHPAVRGLVYARTDVGGAYRWDVAKSRWVPLTDWIGAKDQNLLGIESLALDPADPQRLYLAAGTYTTPQAGDAAILRSHDQGRHFERTDLPFKLGGNELGRGNGERLVVDPNDGRILFLGSPDAGLWRSDDYGAHWAKVDSFPAVATSPSASARNAWRTQPIGIVFVLFDPISGRHGQPTPVLYAGVSTRETSLFQSTDGGRHWSAVPGQPVGLRPGHMHRASDGNYYLSYGDEPGPDTMNDGAVWRWQPSSERWTDITPLRGTGKQQGFGWGDVAVDPSDPRVLIASTHHHYTPHDLLFRSTDRGAHWSEVFAHSVFDHGGAAWTVEHTPHWMTTVAIDPFDHDHVMFVTGYGIWASRDMRRLDDGGKVHWWFQDRGLEETVPLGLISPPQGAHLLSAIGDLDGFRHDDLAVAPLQFQAPPRYANSQSIDYAGQRPALIVRSGYLREPFGPAVRAAWSDDDGRHWQAFASEPPEGDGAGSIALTADGSAVLWAPWHAQHVYLTRDFGRHWQAVQGLSGDVGVLGDRVDPRRFAAFDPRTGALFASRDGGATFTPIRGGLGQAAQGHDHVQLQAAPDAAGVLYLAARDLPLLRGDDAGNVQQRFAGLTGVDAFGFGKSAQGRHESTLFVAGRLDGHQGIFRSIDDGGHWQRINDEAHRYGRITHLVGDPRVFGRVYMATGGRGIVYGEPQVAR</sequence>
<dbReference type="PANTHER" id="PTHR43739:SF2">
    <property type="entry name" value="OLIGOXYLOGLUCAN-REDUCING END-SPECIFIC XYLOGLUCANASE-RELATED"/>
    <property type="match status" value="1"/>
</dbReference>
<name>A0ABV4APT1_9GAMM</name>
<dbReference type="PANTHER" id="PTHR43739">
    <property type="entry name" value="XYLOGLUCANASE (EUROFUNG)"/>
    <property type="match status" value="1"/>
</dbReference>
<keyword evidence="5" id="KW-0624">Polysaccharide degradation</keyword>
<evidence type="ECO:0000313" key="7">
    <source>
        <dbReference type="EMBL" id="MEY2181594.1"/>
    </source>
</evidence>
<reference evidence="7 8" key="1">
    <citation type="submission" date="2024-07" db="EMBL/GenBank/DDBJ databases">
        <title>Molecular mechanisms and environmental adaptations of flagellar loss and biofilm growth of Rhodanobacter under environmental stress.</title>
        <authorList>
            <person name="Chen M."/>
        </authorList>
    </citation>
    <scope>NUCLEOTIDE SEQUENCE [LARGE SCALE GENOMIC DNA]</scope>
    <source>
        <strain evidence="7 8">RS22</strain>
    </source>
</reference>
<evidence type="ECO:0000256" key="4">
    <source>
        <dbReference type="ARBA" id="ARBA00023295"/>
    </source>
</evidence>
<gene>
    <name evidence="7" type="ORF">AB7878_04125</name>
</gene>
<evidence type="ECO:0000256" key="2">
    <source>
        <dbReference type="ARBA" id="ARBA00022801"/>
    </source>
</evidence>
<dbReference type="CDD" id="cd15482">
    <property type="entry name" value="Sialidase_non-viral"/>
    <property type="match status" value="2"/>
</dbReference>
<keyword evidence="4" id="KW-0326">Glycosidase</keyword>
<keyword evidence="1" id="KW-0732">Signal</keyword>
<comment type="similarity">
    <text evidence="6">Belongs to the glycosyl hydrolase 74 family.</text>
</comment>
<accession>A0ABV4APT1</accession>
<dbReference type="Proteomes" id="UP001562159">
    <property type="component" value="Unassembled WGS sequence"/>
</dbReference>
<evidence type="ECO:0000256" key="6">
    <source>
        <dbReference type="ARBA" id="ARBA00037986"/>
    </source>
</evidence>